<feature type="compositionally biased region" description="Basic and acidic residues" evidence="1">
    <location>
        <begin position="991"/>
        <end position="1020"/>
    </location>
</feature>
<sequence>MACPRPQSTAKFISDKVPPSTTFASALYLIILLRRSSRIPDIWWERNGCYSEGLSWVMTLPRCIERSWLQTGVYFYTKLRRVKTPKGKYFWCIAFASDDAYQGLPTSRPLEEKYKALKELLQKRSPTSLIAKQKAEISRWVQAKQYEVSHAVKNPNENFVTLQRSKSLTERSRMVTNKLSRLSTPSPVNTRASRSSLPHIDASSSASSSSAPSSHSHSHSHSAHMTRQYDGALSGSETERESSSSPERSSTPASISAQCTRDRCTSASSSPIRQREPSPGPLHGPRKRVSMAGAASFPIDHASYDVTSAALAAVNDVRGNRFPENSEMIKNEIHVWKAEDSYTSNANPQYSLHGAPVNLSSTVRDLTCRHQTRQLSDDISTHPDSCRRQTQRGGSAESSLGAGGRLVGEGLRAAGIVEWEDEDRVTDDRSRASGSSTRHSDGAGPSARLSDPSRVPPIPLAERDSRGGRTVSSRPATSMGEFYDGDDGNTARGMTFSLRSKGQILGVERDRQLPGESPKNRPLPLQQTPAAPTPPEIQQQSSEHTRLTLEMFENISSRLPNQSAPVSDLFRSAETILLASEKLNALEQQIDAEVDDETRDEEPASEIWRRVGGEYRESLRVSDEVVRTITGFLLGVGKVVKEASAGALNDSGQPHSRTVNFDNEEVFLRTPELDSENLLQGPHMVLENGYLWSAQHLLLSIVLLTMWRVLHWLLSRHQDEVQLTAVTDVRGNRFPENSEMIKNEIHVRKAGFKSETNTTRGNTKSSLGAGGRLVGEGLYAASIANDPQVSSRRTRTTASSTNRIVEWEDENRISDGRSRASGSSTRHSDGAGPSARPHLLSHRSRVPPILLAERDSRGGRTASPRPATSMAEFYHGDDGNTARGMIFSLRSKRQVLGVERDRQPPEGSPKNRPLHLQQTQLRLLHQKDLFRSAETIVLASDKLNALLRAGTNRGLEQQMWIMRHQSRCPRVRSGGELEGSTVRTCVFDNEEVSRRTPEVDRSSSRRSQDGRRSVESRRSWDPSASSVDLSRRISSRAEGVLARPPSSRERDLDLDQPSSSRNSLPPPPLSATRRLFTPREHREQQITSDSIDLSLEYEPSPTPATRNVPGGRHRPIPALAIPPPLPTLPSESLLHKGNRRKPSTNTIRGLTTPFPLPSANPTTAVTTHTVSNSPESSTFPVSRTYSQESVRTSVTFSRPSEVSLSALQQQHVRDEARRRVTSSSSAAEDEMNASPAPSPAQVRTPLSGSETERDTRRRTIGVRAARASLDSIRDEREGDNGGSQSRTVTLPSQRRERRRTVTEVFA</sequence>
<feature type="compositionally biased region" description="Polar residues" evidence="1">
    <location>
        <begin position="1159"/>
        <end position="1210"/>
    </location>
</feature>
<dbReference type="OrthoDB" id="3358078at2759"/>
<dbReference type="InParanoid" id="A0A1B7MPH3"/>
<feature type="region of interest" description="Disordered" evidence="1">
    <location>
        <begin position="374"/>
        <end position="406"/>
    </location>
</feature>
<feature type="region of interest" description="Disordered" evidence="1">
    <location>
        <begin position="1130"/>
        <end position="1306"/>
    </location>
</feature>
<reference evidence="2 3" key="1">
    <citation type="submission" date="2016-06" db="EMBL/GenBank/DDBJ databases">
        <title>Comparative genomics of the ectomycorrhizal sister species Rhizopogon vinicolor and Rhizopogon vesiculosus (Basidiomycota: Boletales) reveals a divergence of the mating type B locus.</title>
        <authorList>
            <consortium name="DOE Joint Genome Institute"/>
            <person name="Mujic A.B."/>
            <person name="Kuo A."/>
            <person name="Tritt A."/>
            <person name="Lipzen A."/>
            <person name="Chen C."/>
            <person name="Johnson J."/>
            <person name="Sharma A."/>
            <person name="Barry K."/>
            <person name="Grigoriev I.V."/>
            <person name="Spatafora J.W."/>
        </authorList>
    </citation>
    <scope>NUCLEOTIDE SEQUENCE [LARGE SCALE GENOMIC DNA]</scope>
    <source>
        <strain evidence="2 3">AM-OR11-026</strain>
    </source>
</reference>
<organism evidence="2 3">
    <name type="scientific">Rhizopogon vinicolor AM-OR11-026</name>
    <dbReference type="NCBI Taxonomy" id="1314800"/>
    <lineage>
        <taxon>Eukaryota</taxon>
        <taxon>Fungi</taxon>
        <taxon>Dikarya</taxon>
        <taxon>Basidiomycota</taxon>
        <taxon>Agaricomycotina</taxon>
        <taxon>Agaricomycetes</taxon>
        <taxon>Agaricomycetidae</taxon>
        <taxon>Boletales</taxon>
        <taxon>Suillineae</taxon>
        <taxon>Rhizopogonaceae</taxon>
        <taxon>Rhizopogon</taxon>
    </lineage>
</organism>
<feature type="region of interest" description="Disordered" evidence="1">
    <location>
        <begin position="991"/>
        <end position="1112"/>
    </location>
</feature>
<feature type="compositionally biased region" description="Low complexity" evidence="1">
    <location>
        <begin position="202"/>
        <end position="215"/>
    </location>
</feature>
<accession>A0A1B7MPH3</accession>
<dbReference type="EMBL" id="KV448604">
    <property type="protein sequence ID" value="OAX34499.1"/>
    <property type="molecule type" value="Genomic_DNA"/>
</dbReference>
<feature type="compositionally biased region" description="Low complexity" evidence="1">
    <location>
        <begin position="243"/>
        <end position="256"/>
    </location>
</feature>
<evidence type="ECO:0000313" key="3">
    <source>
        <dbReference type="Proteomes" id="UP000092154"/>
    </source>
</evidence>
<dbReference type="STRING" id="1314800.A0A1B7MPH3"/>
<gene>
    <name evidence="2" type="ORF">K503DRAFT_859165</name>
</gene>
<feature type="compositionally biased region" description="Polar residues" evidence="1">
    <location>
        <begin position="174"/>
        <end position="196"/>
    </location>
</feature>
<feature type="compositionally biased region" description="Basic and acidic residues" evidence="1">
    <location>
        <begin position="375"/>
        <end position="387"/>
    </location>
</feature>
<dbReference type="Proteomes" id="UP000092154">
    <property type="component" value="Unassembled WGS sequence"/>
</dbReference>
<feature type="region of interest" description="Disordered" evidence="1">
    <location>
        <begin position="786"/>
        <end position="876"/>
    </location>
</feature>
<feature type="compositionally biased region" description="Polar residues" evidence="1">
    <location>
        <begin position="1282"/>
        <end position="1292"/>
    </location>
</feature>
<feature type="region of interest" description="Disordered" evidence="1">
    <location>
        <begin position="418"/>
        <end position="543"/>
    </location>
</feature>
<evidence type="ECO:0000256" key="1">
    <source>
        <dbReference type="SAM" id="MobiDB-lite"/>
    </source>
</evidence>
<evidence type="ECO:0000313" key="2">
    <source>
        <dbReference type="EMBL" id="OAX34499.1"/>
    </source>
</evidence>
<name>A0A1B7MPH3_9AGAM</name>
<keyword evidence="3" id="KW-1185">Reference proteome</keyword>
<proteinExistence type="predicted"/>
<feature type="region of interest" description="Disordered" evidence="1">
    <location>
        <begin position="170"/>
        <end position="289"/>
    </location>
</feature>
<protein>
    <submittedName>
        <fullName evidence="2">Uncharacterized protein</fullName>
    </submittedName>
</protein>